<evidence type="ECO:0000259" key="7">
    <source>
        <dbReference type="PROSITE" id="PS50157"/>
    </source>
</evidence>
<name>A0ABV0SY59_9TELE</name>
<comment type="caution">
    <text evidence="8">The sequence shown here is derived from an EMBL/GenBank/DDBJ whole genome shotgun (WGS) entry which is preliminary data.</text>
</comment>
<dbReference type="SUPFAM" id="SSF57667">
    <property type="entry name" value="beta-beta-alpha zinc fingers"/>
    <property type="match status" value="1"/>
</dbReference>
<dbReference type="Gene3D" id="3.30.160.60">
    <property type="entry name" value="Classic Zinc Finger"/>
    <property type="match status" value="2"/>
</dbReference>
<dbReference type="PROSITE" id="PS50157">
    <property type="entry name" value="ZINC_FINGER_C2H2_2"/>
    <property type="match status" value="2"/>
</dbReference>
<evidence type="ECO:0000256" key="5">
    <source>
        <dbReference type="PROSITE-ProRule" id="PRU00042"/>
    </source>
</evidence>
<dbReference type="Pfam" id="PF00096">
    <property type="entry name" value="zf-C2H2"/>
    <property type="match status" value="2"/>
</dbReference>
<keyword evidence="1" id="KW-0479">Metal-binding</keyword>
<evidence type="ECO:0000313" key="8">
    <source>
        <dbReference type="EMBL" id="MEQ2225534.1"/>
    </source>
</evidence>
<dbReference type="SMART" id="SM00355">
    <property type="entry name" value="ZnF_C2H2"/>
    <property type="match status" value="2"/>
</dbReference>
<evidence type="ECO:0000256" key="2">
    <source>
        <dbReference type="ARBA" id="ARBA00022737"/>
    </source>
</evidence>
<keyword evidence="4" id="KW-0862">Zinc</keyword>
<evidence type="ECO:0000256" key="3">
    <source>
        <dbReference type="ARBA" id="ARBA00022771"/>
    </source>
</evidence>
<dbReference type="PANTHER" id="PTHR24408:SF34">
    <property type="entry name" value="ZINC FINGER PROTEIN 672-RELATED"/>
    <property type="match status" value="1"/>
</dbReference>
<gene>
    <name evidence="8" type="ORF">ILYODFUR_018434</name>
</gene>
<evidence type="ECO:0000256" key="1">
    <source>
        <dbReference type="ARBA" id="ARBA00022723"/>
    </source>
</evidence>
<dbReference type="EMBL" id="JAHRIQ010013375">
    <property type="protein sequence ID" value="MEQ2225534.1"/>
    <property type="molecule type" value="Genomic_DNA"/>
</dbReference>
<feature type="region of interest" description="Disordered" evidence="6">
    <location>
        <begin position="1"/>
        <end position="90"/>
    </location>
</feature>
<feature type="compositionally biased region" description="Polar residues" evidence="6">
    <location>
        <begin position="137"/>
        <end position="146"/>
    </location>
</feature>
<dbReference type="PANTHER" id="PTHR24408">
    <property type="entry name" value="ZINC FINGER PROTEIN"/>
    <property type="match status" value="1"/>
</dbReference>
<protein>
    <recommendedName>
        <fullName evidence="7">C2H2-type domain-containing protein</fullName>
    </recommendedName>
</protein>
<evidence type="ECO:0000256" key="4">
    <source>
        <dbReference type="ARBA" id="ARBA00022833"/>
    </source>
</evidence>
<feature type="domain" description="C2H2-type" evidence="7">
    <location>
        <begin position="218"/>
        <end position="241"/>
    </location>
</feature>
<feature type="domain" description="C2H2-type" evidence="7">
    <location>
        <begin position="190"/>
        <end position="217"/>
    </location>
</feature>
<dbReference type="InterPro" id="IPR013087">
    <property type="entry name" value="Znf_C2H2_type"/>
</dbReference>
<evidence type="ECO:0000313" key="9">
    <source>
        <dbReference type="Proteomes" id="UP001482620"/>
    </source>
</evidence>
<dbReference type="InterPro" id="IPR036236">
    <property type="entry name" value="Znf_C2H2_sf"/>
</dbReference>
<feature type="compositionally biased region" description="Basic and acidic residues" evidence="6">
    <location>
        <begin position="105"/>
        <end position="131"/>
    </location>
</feature>
<feature type="compositionally biased region" description="Basic and acidic residues" evidence="6">
    <location>
        <begin position="62"/>
        <end position="71"/>
    </location>
</feature>
<feature type="region of interest" description="Disordered" evidence="6">
    <location>
        <begin position="103"/>
        <end position="193"/>
    </location>
</feature>
<keyword evidence="9" id="KW-1185">Reference proteome</keyword>
<accession>A0ABV0SY59</accession>
<feature type="compositionally biased region" description="Polar residues" evidence="6">
    <location>
        <begin position="175"/>
        <end position="187"/>
    </location>
</feature>
<dbReference type="Proteomes" id="UP001482620">
    <property type="component" value="Unassembled WGS sequence"/>
</dbReference>
<sequence>MKYQEPEPPQMNDNLEETEIAQIKKEREEEEEERELQQMNEDQEEPEAPQMKEDQEEPEPLQLKENKEKPEAPQVNEDQQEVPIIQDEEKLVQKQEMELLMVTPPHEEKLHSGGLHRAELLKQHSHMKEEVLPDQELCNQEGNCRLSQEKPEPAQSEEDQDEPEPLQTDRGFSPNDFSPQLKTQTSGKPVPCVECGKTFTRRSTILEHLRTHTGEKPHSCKHCGKSFSRKGNLLVHMRTHP</sequence>
<keyword evidence="3 5" id="KW-0863">Zinc-finger</keyword>
<keyword evidence="2" id="KW-0677">Repeat</keyword>
<organism evidence="8 9">
    <name type="scientific">Ilyodon furcidens</name>
    <name type="common">goldbreast splitfin</name>
    <dbReference type="NCBI Taxonomy" id="33524"/>
    <lineage>
        <taxon>Eukaryota</taxon>
        <taxon>Metazoa</taxon>
        <taxon>Chordata</taxon>
        <taxon>Craniata</taxon>
        <taxon>Vertebrata</taxon>
        <taxon>Euteleostomi</taxon>
        <taxon>Actinopterygii</taxon>
        <taxon>Neopterygii</taxon>
        <taxon>Teleostei</taxon>
        <taxon>Neoteleostei</taxon>
        <taxon>Acanthomorphata</taxon>
        <taxon>Ovalentaria</taxon>
        <taxon>Atherinomorphae</taxon>
        <taxon>Cyprinodontiformes</taxon>
        <taxon>Goodeidae</taxon>
        <taxon>Ilyodon</taxon>
    </lineage>
</organism>
<dbReference type="PROSITE" id="PS00028">
    <property type="entry name" value="ZINC_FINGER_C2H2_1"/>
    <property type="match status" value="2"/>
</dbReference>
<feature type="compositionally biased region" description="Acidic residues" evidence="6">
    <location>
        <begin position="155"/>
        <end position="164"/>
    </location>
</feature>
<reference evidence="8 9" key="1">
    <citation type="submission" date="2021-06" db="EMBL/GenBank/DDBJ databases">
        <authorList>
            <person name="Palmer J.M."/>
        </authorList>
    </citation>
    <scope>NUCLEOTIDE SEQUENCE [LARGE SCALE GENOMIC DNA]</scope>
    <source>
        <strain evidence="9">if_2019</strain>
        <tissue evidence="8">Muscle</tissue>
    </source>
</reference>
<proteinExistence type="predicted"/>
<evidence type="ECO:0000256" key="6">
    <source>
        <dbReference type="SAM" id="MobiDB-lite"/>
    </source>
</evidence>